<dbReference type="Proteomes" id="UP001216907">
    <property type="component" value="Unassembled WGS sequence"/>
</dbReference>
<keyword evidence="3" id="KW-1185">Reference proteome</keyword>
<keyword evidence="1" id="KW-0732">Signal</keyword>
<protein>
    <submittedName>
        <fullName evidence="2">PEP-CTERM sorting domain-containing protein</fullName>
    </submittedName>
</protein>
<dbReference type="NCBIfam" id="TIGR02595">
    <property type="entry name" value="PEP_CTERM"/>
    <property type="match status" value="1"/>
</dbReference>
<evidence type="ECO:0000313" key="3">
    <source>
        <dbReference type="Proteomes" id="UP001216907"/>
    </source>
</evidence>
<proteinExistence type="predicted"/>
<dbReference type="EMBL" id="JARRAG010000002">
    <property type="protein sequence ID" value="MDG3007058.1"/>
    <property type="molecule type" value="Genomic_DNA"/>
</dbReference>
<feature type="signal peptide" evidence="1">
    <location>
        <begin position="1"/>
        <end position="21"/>
    </location>
</feature>
<feature type="chain" id="PRO_5045407805" evidence="1">
    <location>
        <begin position="22"/>
        <end position="189"/>
    </location>
</feature>
<evidence type="ECO:0000256" key="1">
    <source>
        <dbReference type="SAM" id="SignalP"/>
    </source>
</evidence>
<gene>
    <name evidence="2" type="ORF">PZE19_25090</name>
</gene>
<accession>A0ABT6FHJ5</accession>
<dbReference type="InterPro" id="IPR013424">
    <property type="entry name" value="Ice-binding_C"/>
</dbReference>
<evidence type="ECO:0000313" key="2">
    <source>
        <dbReference type="EMBL" id="MDG3007058.1"/>
    </source>
</evidence>
<dbReference type="RefSeq" id="WP_277863348.1">
    <property type="nucleotide sequence ID" value="NZ_JARRAG010000002.1"/>
</dbReference>
<organism evidence="2 3">
    <name type="scientific">Paludisphaera mucosa</name>
    <dbReference type="NCBI Taxonomy" id="3030827"/>
    <lineage>
        <taxon>Bacteria</taxon>
        <taxon>Pseudomonadati</taxon>
        <taxon>Planctomycetota</taxon>
        <taxon>Planctomycetia</taxon>
        <taxon>Isosphaerales</taxon>
        <taxon>Isosphaeraceae</taxon>
        <taxon>Paludisphaera</taxon>
    </lineage>
</organism>
<reference evidence="2 3" key="1">
    <citation type="submission" date="2023-03" db="EMBL/GenBank/DDBJ databases">
        <title>Paludisphaera mucosa sp. nov. a novel planctomycete from northern fen.</title>
        <authorList>
            <person name="Ivanova A."/>
        </authorList>
    </citation>
    <scope>NUCLEOTIDE SEQUENCE [LARGE SCALE GENOMIC DNA]</scope>
    <source>
        <strain evidence="2 3">Pla2</strain>
    </source>
</reference>
<comment type="caution">
    <text evidence="2">The sequence shown here is derived from an EMBL/GenBank/DDBJ whole genome shotgun (WGS) entry which is preliminary data.</text>
</comment>
<name>A0ABT6FHJ5_9BACT</name>
<sequence>MHRTLFALAALGLLASAPAEAGFLGAEMSASYRYPDVSTVYGSAAFTPATFTVTDGPGVETTGLVENVTSLPVQFTDSTLTITLNTTLTNPTWTATDFNGILFALTGPGSLGIVAATVDPSTTLAGFGDSRVTFTDSTIGINWQGLTYHDGEQVVVRFTFAVPEPTSIVTLGVGCVGLIAAGLRRRLNS</sequence>